<dbReference type="Proteomes" id="UP000324646">
    <property type="component" value="Chromosome"/>
</dbReference>
<evidence type="ECO:0000259" key="2">
    <source>
        <dbReference type="Pfam" id="PF01910"/>
    </source>
</evidence>
<gene>
    <name evidence="3" type="ORF">FQB35_09420</name>
</gene>
<evidence type="ECO:0000313" key="3">
    <source>
        <dbReference type="EMBL" id="QEK12523.1"/>
    </source>
</evidence>
<accession>A0A5C0SDB0</accession>
<dbReference type="AlphaFoldDB" id="A0A5C0SDB0"/>
<protein>
    <submittedName>
        <fullName evidence="3">Thiamine-binding protein</fullName>
    </submittedName>
</protein>
<proteinExistence type="inferred from homology"/>
<evidence type="ECO:0000313" key="4">
    <source>
        <dbReference type="Proteomes" id="UP000324646"/>
    </source>
</evidence>
<dbReference type="PANTHER" id="PTHR33777">
    <property type="entry name" value="UPF0045 PROTEIN ECM15"/>
    <property type="match status" value="1"/>
</dbReference>
<dbReference type="GO" id="GO:0005829">
    <property type="term" value="C:cytosol"/>
    <property type="evidence" value="ECO:0007669"/>
    <property type="project" value="TreeGrafter"/>
</dbReference>
<dbReference type="OrthoDB" id="5886358at2"/>
<comment type="similarity">
    <text evidence="1">Belongs to the UPF0045 family.</text>
</comment>
<dbReference type="Gene3D" id="3.30.70.930">
    <property type="match status" value="1"/>
</dbReference>
<evidence type="ECO:0000256" key="1">
    <source>
        <dbReference type="ARBA" id="ARBA00010272"/>
    </source>
</evidence>
<keyword evidence="4" id="KW-1185">Reference proteome</keyword>
<name>A0A5C0SDB0_CRATE</name>
<sequence>MAHVNLSLQVLPRVPDERIYPVVDEVIKLIDASGYKYEVGPMETTIEGDLDGLLEIVKKAQEICIKEGATRVMSVIKIDYKPEGVTMDEKIAKYRKK</sequence>
<dbReference type="KEGG" id="crs:FQB35_09420"/>
<dbReference type="SUPFAM" id="SSF89957">
    <property type="entry name" value="MTH1187/YkoF-like"/>
    <property type="match status" value="1"/>
</dbReference>
<dbReference type="RefSeq" id="WP_148809677.1">
    <property type="nucleotide sequence ID" value="NZ_CP042243.1"/>
</dbReference>
<reference evidence="3 4" key="1">
    <citation type="submission" date="2019-07" db="EMBL/GenBank/DDBJ databases">
        <title>Complete genome of Crassaminicella thermophila SY095.</title>
        <authorList>
            <person name="Li X."/>
        </authorList>
    </citation>
    <scope>NUCLEOTIDE SEQUENCE [LARGE SCALE GENOMIC DNA]</scope>
    <source>
        <strain evidence="3 4">SY095</strain>
    </source>
</reference>
<dbReference type="EMBL" id="CP042243">
    <property type="protein sequence ID" value="QEK12523.1"/>
    <property type="molecule type" value="Genomic_DNA"/>
</dbReference>
<feature type="domain" description="Thiamine-binding protein" evidence="2">
    <location>
        <begin position="7"/>
        <end position="94"/>
    </location>
</feature>
<dbReference type="InterPro" id="IPR029756">
    <property type="entry name" value="MTH1187/YkoF-like"/>
</dbReference>
<organism evidence="3 4">
    <name type="scientific">Crassaminicella thermophila</name>
    <dbReference type="NCBI Taxonomy" id="2599308"/>
    <lineage>
        <taxon>Bacteria</taxon>
        <taxon>Bacillati</taxon>
        <taxon>Bacillota</taxon>
        <taxon>Clostridia</taxon>
        <taxon>Eubacteriales</taxon>
        <taxon>Clostridiaceae</taxon>
        <taxon>Crassaminicella</taxon>
    </lineage>
</organism>
<dbReference type="PANTHER" id="PTHR33777:SF1">
    <property type="entry name" value="UPF0045 PROTEIN ECM15"/>
    <property type="match status" value="1"/>
</dbReference>
<dbReference type="InterPro" id="IPR002767">
    <property type="entry name" value="Thiamine_BP"/>
</dbReference>
<dbReference type="Pfam" id="PF01910">
    <property type="entry name" value="Thiamine_BP"/>
    <property type="match status" value="1"/>
</dbReference>
<dbReference type="InterPro" id="IPR051614">
    <property type="entry name" value="UPF0045_domain"/>
</dbReference>